<feature type="compositionally biased region" description="Basic and acidic residues" evidence="2">
    <location>
        <begin position="1502"/>
        <end position="1518"/>
    </location>
</feature>
<keyword evidence="3" id="KW-0436">Ligase</keyword>
<feature type="region of interest" description="Disordered" evidence="2">
    <location>
        <begin position="888"/>
        <end position="909"/>
    </location>
</feature>
<feature type="region of interest" description="Disordered" evidence="2">
    <location>
        <begin position="478"/>
        <end position="507"/>
    </location>
</feature>
<evidence type="ECO:0000313" key="4">
    <source>
        <dbReference type="Proteomes" id="UP000747542"/>
    </source>
</evidence>
<evidence type="ECO:0000313" key="3">
    <source>
        <dbReference type="EMBL" id="KAG7154354.1"/>
    </source>
</evidence>
<feature type="coiled-coil region" evidence="1">
    <location>
        <begin position="22"/>
        <end position="64"/>
    </location>
</feature>
<feature type="compositionally biased region" description="Basic and acidic residues" evidence="2">
    <location>
        <begin position="1327"/>
        <end position="1367"/>
    </location>
</feature>
<protein>
    <submittedName>
        <fullName evidence="3">Putative DNA ligase 1-like 2</fullName>
    </submittedName>
</protein>
<feature type="region of interest" description="Disordered" evidence="2">
    <location>
        <begin position="246"/>
        <end position="308"/>
    </location>
</feature>
<comment type="caution">
    <text evidence="3">The sequence shown here is derived from an EMBL/GenBank/DDBJ whole genome shotgun (WGS) entry which is preliminary data.</text>
</comment>
<feature type="compositionally biased region" description="Basic and acidic residues" evidence="2">
    <location>
        <begin position="1208"/>
        <end position="1237"/>
    </location>
</feature>
<reference evidence="3" key="1">
    <citation type="journal article" date="2021" name="Sci. Adv.">
        <title>The American lobster genome reveals insights on longevity, neural, and immune adaptations.</title>
        <authorList>
            <person name="Polinski J.M."/>
            <person name="Zimin A.V."/>
            <person name="Clark K.F."/>
            <person name="Kohn A.B."/>
            <person name="Sadowski N."/>
            <person name="Timp W."/>
            <person name="Ptitsyn A."/>
            <person name="Khanna P."/>
            <person name="Romanova D.Y."/>
            <person name="Williams P."/>
            <person name="Greenwood S.J."/>
            <person name="Moroz L.L."/>
            <person name="Walt D.R."/>
            <person name="Bodnar A.G."/>
        </authorList>
    </citation>
    <scope>NUCLEOTIDE SEQUENCE</scope>
    <source>
        <strain evidence="3">GMGI-L3</strain>
    </source>
</reference>
<dbReference type="GO" id="GO:0016874">
    <property type="term" value="F:ligase activity"/>
    <property type="evidence" value="ECO:0007669"/>
    <property type="project" value="UniProtKB-KW"/>
</dbReference>
<feature type="region of interest" description="Disordered" evidence="2">
    <location>
        <begin position="1327"/>
        <end position="1596"/>
    </location>
</feature>
<feature type="compositionally biased region" description="Basic residues" evidence="2">
    <location>
        <begin position="1527"/>
        <end position="1536"/>
    </location>
</feature>
<keyword evidence="4" id="KW-1185">Reference proteome</keyword>
<evidence type="ECO:0000256" key="2">
    <source>
        <dbReference type="SAM" id="MobiDB-lite"/>
    </source>
</evidence>
<feature type="region of interest" description="Disordered" evidence="2">
    <location>
        <begin position="1189"/>
        <end position="1308"/>
    </location>
</feature>
<feature type="compositionally biased region" description="Basic residues" evidence="2">
    <location>
        <begin position="1275"/>
        <end position="1285"/>
    </location>
</feature>
<sequence>MVMAFSKLHLGKSEMEALISTLEISRLELEAKRRKKASLSQRLATQVNERKKEIERLIQKAREEGKRIMALLEALCENQEDLDKLNMEAVNIRDNAHRVTVSCQLRCDLRRQLETVTRNVKELENKSAKVNEEVTKAKEKIKTAMERMKTAKCMLCADGKLQLKEVFDGYVALAASITDCVSISDEFLKVIVPEIEDLEWDTQPSDGYPEGPHVVPLAPTLTSEVEPTPTVCQVITSFPHVLGINATRPSTDRKHPTLLNAGQSDPTSTYGQSDPTLIINQRDPAPPSNSQRDTAVSPTTGQRESCPKVVCQKDPFSTVNSQRHSSSTVFGQGNPFTAIDQRHSTHPIVGHTYASEPRIFTSPTWDNLSLSLAKYAGDALDTADFQPHTCKPVDDDMSYEDSFTCCPDKGLIDTETVNDECQVTDSFDLNAHLLVTTSQSVVPELLPFTSLPDTTADISVVCERPFVTTASIPLLKPDSVPPLVPDQQDEPTSAAVSSYPQGKPSTTSVSSILKEHSVVTVPSAVQEQPVITTMPSVMMGTPVTTLPSVVQEHAINTTLPSVSLEQPTTTTLPSISPKISAAAVESPIPVEKQFTDVESTVTIAHSALGKERTHKTVPFGHVGDEATSTVQSLPEKQKVLTMVPVEHITRLPMKTTLSGADEPPVITTAPSRHVELLPAMSVMSGTKKQPTITMIPTRQMEQTTTMTTTSKIKEQPDISEQMELTAYLNGQPKLKKQSVVRSLSHVMKEQPGCISVPIIEHQHTALFELDGYPSRNRKTMVNVQTLLEDSVTAEPTDQSFIQDTTLNDPLARETDLTMIKEGSCTNRTKLTSTPVKHNDRSWQQNVDQVMTTAQVSQTTSPDDSVFVTLESEAIVAEGDANVTQGTKAYAEGDGNLPKESQGFPKSENVRKNERKRISVASRLSSNLFKCHPFVESRPHSLGPEFYDKSSVMLKSVSNLSCGSTQSQPSTCSTLPQCEHKYLPKIVEMEAEEIETTDSLVVKLNDIKFPRQEVPRTEINLPDFYNKSQAEGTSSAPYVDLKDPDLATGASTLKSRRVKLGDRKSLGDSYLLFPCARNAQTYHGVPKKPRRPYRISHGMNKLVRSEKIPEAPTTTTEEVRVTHLQLDNAEVPVSKSEQDQNNMQEVEFSVESFFLGKWLLDPTHPYFPAHELHMPKLRSDTRWKALESRLASVTPQKNPNTTAQRTRRKDVVYEIETPEKQTRGHKRELNDPRSTESQRKRKKRGDLLLSKTRGDKKLKNDGNKENEGGVSSILHSQRKASMRHSLHLKEITNESTNRTPALEKDDDEIGKYDETNLMIRLRQIVDRRDKENTSERKRHSESNKNEQGKRDKRKCRETNDEKYSKRQLVEIPNDSLQLKKSERRQVNKESSKDKGKRNRSEQRETYASKNEKEKSLKQTDEKLSNSIKVNNKTRKEEENDKVNKSKKVNNKINKEAEKKNDKANEEEEKKDKANNSKKVKKTNKEAEQKNDEPKSKKVNNKTSKNEEAKNVKATKTDKEPQEDEILYRHMRSKRSKRIWVFDTSDDETDETWMSPSQKKVKTKAKGKENKKNKDTKSNTKKTTKENTKQKEQKQVKSEGTLKYLLQREDYVRAIAKEAEVDNDFFNSHEAFAKKKKALGNLLMPSSLDDSLTIRTPQGKGKNVGVSVITPRTSLLGRLSEEMPSTNVFTPSTRTPANEPQSVDRRGDLQIMYHQLQWQKQRPRGIRKALQDSMSSKTSLNKTCKRSLLELPTFPEGADVNECDSSFDDYFNNSGAL</sequence>
<name>A0A8J5MK37_HOMAM</name>
<feature type="compositionally biased region" description="Polar residues" evidence="2">
    <location>
        <begin position="490"/>
        <end position="507"/>
    </location>
</feature>
<feature type="coiled-coil region" evidence="1">
    <location>
        <begin position="113"/>
        <end position="154"/>
    </location>
</feature>
<feature type="compositionally biased region" description="Polar residues" evidence="2">
    <location>
        <begin position="1190"/>
        <end position="1203"/>
    </location>
</feature>
<dbReference type="EMBL" id="JAHLQT010044465">
    <property type="protein sequence ID" value="KAG7154354.1"/>
    <property type="molecule type" value="Genomic_DNA"/>
</dbReference>
<dbReference type="Proteomes" id="UP000747542">
    <property type="component" value="Unassembled WGS sequence"/>
</dbReference>
<gene>
    <name evidence="3" type="primary">lig1-L2</name>
    <name evidence="3" type="ORF">Hamer_G017556</name>
</gene>
<feature type="compositionally biased region" description="Basic and acidic residues" evidence="2">
    <location>
        <begin position="1481"/>
        <end position="1494"/>
    </location>
</feature>
<evidence type="ECO:0000256" key="1">
    <source>
        <dbReference type="SAM" id="Coils"/>
    </source>
</evidence>
<feature type="compositionally biased region" description="Basic and acidic residues" evidence="2">
    <location>
        <begin position="1451"/>
        <end position="1473"/>
    </location>
</feature>
<accession>A0A8J5MK37</accession>
<feature type="compositionally biased region" description="Basic and acidic residues" evidence="2">
    <location>
        <begin position="1432"/>
        <end position="1442"/>
    </location>
</feature>
<feature type="compositionally biased region" description="Polar residues" evidence="2">
    <location>
        <begin position="288"/>
        <end position="303"/>
    </location>
</feature>
<feature type="compositionally biased region" description="Basic and acidic residues" evidence="2">
    <location>
        <begin position="1376"/>
        <end position="1422"/>
    </location>
</feature>
<proteinExistence type="predicted"/>
<organism evidence="3 4">
    <name type="scientific">Homarus americanus</name>
    <name type="common">American lobster</name>
    <dbReference type="NCBI Taxonomy" id="6706"/>
    <lineage>
        <taxon>Eukaryota</taxon>
        <taxon>Metazoa</taxon>
        <taxon>Ecdysozoa</taxon>
        <taxon>Arthropoda</taxon>
        <taxon>Crustacea</taxon>
        <taxon>Multicrustacea</taxon>
        <taxon>Malacostraca</taxon>
        <taxon>Eumalacostraca</taxon>
        <taxon>Eucarida</taxon>
        <taxon>Decapoda</taxon>
        <taxon>Pleocyemata</taxon>
        <taxon>Astacidea</taxon>
        <taxon>Nephropoidea</taxon>
        <taxon>Nephropidae</taxon>
        <taxon>Homarus</taxon>
    </lineage>
</organism>
<feature type="compositionally biased region" description="Basic and acidic residues" evidence="2">
    <location>
        <begin position="1564"/>
        <end position="1595"/>
    </location>
</feature>
<feature type="compositionally biased region" description="Polar residues" evidence="2">
    <location>
        <begin position="260"/>
        <end position="279"/>
    </location>
</feature>
<feature type="compositionally biased region" description="Basic and acidic residues" evidence="2">
    <location>
        <begin position="1251"/>
        <end position="1266"/>
    </location>
</feature>
<keyword evidence="1" id="KW-0175">Coiled coil</keyword>